<organism evidence="1 2">
    <name type="scientific">Xylanibacter rarus</name>
    <dbReference type="NCBI Taxonomy" id="1676614"/>
    <lineage>
        <taxon>Bacteria</taxon>
        <taxon>Pseudomonadati</taxon>
        <taxon>Bacteroidota</taxon>
        <taxon>Bacteroidia</taxon>
        <taxon>Bacteroidales</taxon>
        <taxon>Prevotellaceae</taxon>
        <taxon>Xylanibacter</taxon>
    </lineage>
</organism>
<name>A0A8E1QYK6_9BACT</name>
<keyword evidence="2" id="KW-1185">Reference proteome</keyword>
<proteinExistence type="predicted"/>
<sequence>MLVTFIAGITAYGQDEGKIKLTLNVDNPERVSVAIFGEPLEGLKEGDNELEVSPWTNIEISAAKGCTLKSVVNSAGESIAISSNTATILLTDEKTEETLTITSEKEGEVAFTIEVDKPSEVSVLDCNYKNISLSEGVNEMSMPQSELPLIIGSVNYGQDLYSVTLDGVEQTYNYGYSVMPKDGSKIVIIAEFPEKDCTLTFEQAEDIGRFFTDIQVNGQSAGDFSNELTVRCGDNVSLYYNPACWEDEQSGTPLTVTIDGKTPAWFGPGYSFVVKHDTKIIVEQAVRKPEITVNVNIDNPDNVIVYRVSESYYDVLELEAGANTVTVPADEPSMAIMAVNDDCSIEGVTVNGRPRTVEYSNYFSLTGLEEGDEVGIFTAGTTSVDKVTTTDEISGNVYTISGTLIISNATPADIARLPKGVYICNGKKLMIR</sequence>
<dbReference type="AlphaFoldDB" id="A0A8E1QYK6"/>
<dbReference type="EMBL" id="LFQU01000015">
    <property type="protein sequence ID" value="KOO68304.1"/>
    <property type="molecule type" value="Genomic_DNA"/>
</dbReference>
<accession>A0A8E1QYK6</accession>
<evidence type="ECO:0000313" key="1">
    <source>
        <dbReference type="EMBL" id="KOO68304.1"/>
    </source>
</evidence>
<evidence type="ECO:0000313" key="2">
    <source>
        <dbReference type="Proteomes" id="UP000036951"/>
    </source>
</evidence>
<protein>
    <submittedName>
        <fullName evidence="1">Uncharacterized protein</fullName>
    </submittedName>
</protein>
<gene>
    <name evidence="1" type="ORF">ACU52_08670</name>
</gene>
<dbReference type="Proteomes" id="UP000036951">
    <property type="component" value="Unassembled WGS sequence"/>
</dbReference>
<reference evidence="1 2" key="1">
    <citation type="submission" date="2015-06" db="EMBL/GenBank/DDBJ databases">
        <title>Prevotella sp. 109, sp. nov., a novel member of the family Prevotellaceae isolated from human faeces.</title>
        <authorList>
            <person name="Shkoporov A.N."/>
            <person name="Chaplin A.V."/>
            <person name="Kafarskaia L.I."/>
            <person name="Efimov B.A."/>
        </authorList>
    </citation>
    <scope>NUCLEOTIDE SEQUENCE [LARGE SCALE GENOMIC DNA]</scope>
    <source>
        <strain evidence="1 2">109</strain>
    </source>
</reference>
<comment type="caution">
    <text evidence="1">The sequence shown here is derived from an EMBL/GenBank/DDBJ whole genome shotgun (WGS) entry which is preliminary data.</text>
</comment>